<gene>
    <name evidence="1" type="ORF">AQJ66_00400</name>
</gene>
<organism evidence="1 2">
    <name type="scientific">Streptomyces bungoensis</name>
    <dbReference type="NCBI Taxonomy" id="285568"/>
    <lineage>
        <taxon>Bacteria</taxon>
        <taxon>Bacillati</taxon>
        <taxon>Actinomycetota</taxon>
        <taxon>Actinomycetes</taxon>
        <taxon>Kitasatosporales</taxon>
        <taxon>Streptomycetaceae</taxon>
        <taxon>Streptomyces</taxon>
    </lineage>
</organism>
<proteinExistence type="predicted"/>
<protein>
    <recommendedName>
        <fullName evidence="3">DUF1877 domain-containing protein</fullName>
    </recommendedName>
</protein>
<dbReference type="EMBL" id="LMWX01000001">
    <property type="protein sequence ID" value="KUN90313.1"/>
    <property type="molecule type" value="Genomic_DNA"/>
</dbReference>
<dbReference type="STRING" id="285568.AQJ66_00400"/>
<evidence type="ECO:0008006" key="3">
    <source>
        <dbReference type="Google" id="ProtNLM"/>
    </source>
</evidence>
<dbReference type="OrthoDB" id="3537879at2"/>
<accession>A0A117RH19</accession>
<comment type="caution">
    <text evidence="1">The sequence shown here is derived from an EMBL/GenBank/DDBJ whole genome shotgun (WGS) entry which is preliminary data.</text>
</comment>
<dbReference type="AlphaFoldDB" id="A0A117RH19"/>
<keyword evidence="2" id="KW-1185">Reference proteome</keyword>
<dbReference type="RefSeq" id="WP_061914613.1">
    <property type="nucleotide sequence ID" value="NZ_JBEYBH010000021.1"/>
</dbReference>
<evidence type="ECO:0000313" key="2">
    <source>
        <dbReference type="Proteomes" id="UP000053024"/>
    </source>
</evidence>
<reference evidence="1 2" key="1">
    <citation type="submission" date="2015-10" db="EMBL/GenBank/DDBJ databases">
        <title>Draft genome sequence of Streptomyces bungoensis DSM 41781, type strain for the species Streptomyces bungoensis.</title>
        <authorList>
            <person name="Ruckert C."/>
            <person name="Winkler A."/>
            <person name="Kalinowski J."/>
            <person name="Kampfer P."/>
            <person name="Glaeser S."/>
        </authorList>
    </citation>
    <scope>NUCLEOTIDE SEQUENCE [LARGE SCALE GENOMIC DNA]</scope>
    <source>
        <strain evidence="1 2">DSM 41781</strain>
    </source>
</reference>
<sequence length="187" mass="19949">MTAGRFRLVYSVAAQADGELMGVLYDYFHAADRATAVDRAIGPGGGGPAARSLDEAGADWFDAKGMDPNVVLGKLVGFAQGIPFGSVAEPEMVWPDPVAWPYGRQAPPGVASPWDTGLVLQELPDGWRDTLAAVDEEAEPMLALQWYDIEEVRFADFLDAQAAVRLFVGLARRAGAAGASLYCRCTV</sequence>
<dbReference type="Proteomes" id="UP000053024">
    <property type="component" value="Unassembled WGS sequence"/>
</dbReference>
<evidence type="ECO:0000313" key="1">
    <source>
        <dbReference type="EMBL" id="KUN90313.1"/>
    </source>
</evidence>
<name>A0A117RH19_9ACTN</name>